<evidence type="ECO:0000259" key="1">
    <source>
        <dbReference type="Pfam" id="PF00700"/>
    </source>
</evidence>
<dbReference type="Proteomes" id="UP000693972">
    <property type="component" value="Unassembled WGS sequence"/>
</dbReference>
<dbReference type="Gene3D" id="1.20.1330.10">
    <property type="entry name" value="f41 fragment of flagellin, N-terminal domain"/>
    <property type="match status" value="1"/>
</dbReference>
<evidence type="ECO:0000313" key="3">
    <source>
        <dbReference type="EMBL" id="QXL86733.1"/>
    </source>
</evidence>
<dbReference type="AlphaFoldDB" id="A0A975TSB2"/>
<evidence type="ECO:0000313" key="4">
    <source>
        <dbReference type="Proteomes" id="UP000693972"/>
    </source>
</evidence>
<organism evidence="3">
    <name type="scientific">Gymnodinialimonas phycosphaerae</name>
    <dbReference type="NCBI Taxonomy" id="2841589"/>
    <lineage>
        <taxon>Bacteria</taxon>
        <taxon>Pseudomonadati</taxon>
        <taxon>Pseudomonadota</taxon>
        <taxon>Alphaproteobacteria</taxon>
        <taxon>Rhodobacterales</taxon>
        <taxon>Paracoccaceae</taxon>
        <taxon>Gymnodinialimonas</taxon>
    </lineage>
</organism>
<dbReference type="RefSeq" id="WP_257893670.1">
    <property type="nucleotide sequence ID" value="NZ_JAIMBW010000001.1"/>
</dbReference>
<gene>
    <name evidence="2" type="ORF">KUL25_14910</name>
    <name evidence="3" type="ORF">KUL25_14915</name>
</gene>
<keyword evidence="4" id="KW-1185">Reference proteome</keyword>
<dbReference type="EMBL" id="JAIMBW010000001">
    <property type="protein sequence ID" value="MBY4894047.1"/>
    <property type="molecule type" value="Genomic_DNA"/>
</dbReference>
<dbReference type="Pfam" id="PF00700">
    <property type="entry name" value="Flagellin_C"/>
    <property type="match status" value="1"/>
</dbReference>
<protein>
    <recommendedName>
        <fullName evidence="1">Flagellin C-terminal domain-containing protein</fullName>
    </recommendedName>
</protein>
<reference evidence="3 4" key="1">
    <citation type="submission" date="2021-07" db="EMBL/GenBank/DDBJ databases">
        <title>Karlodiniumbacter phycospheric gen. nov., sp. nov., a phycosphere bacterium isolated from karlodinium veneficum.</title>
        <authorList>
            <person name="Peng Y."/>
            <person name="Jiang L."/>
            <person name="Lee J."/>
        </authorList>
    </citation>
    <scope>NUCLEOTIDE SEQUENCE</scope>
    <source>
        <strain evidence="3 4">N5</strain>
    </source>
</reference>
<accession>A0A975TSB2</accession>
<dbReference type="EMBL" id="CP078073">
    <property type="protein sequence ID" value="QXL86733.1"/>
    <property type="molecule type" value="Genomic_DNA"/>
</dbReference>
<sequence length="336" mass="35300">MSITTYGDAAQFSLLRRASAQQKADLTRLTSELSTGRVADLGKALGGDYSALADITRGMRLNTTFATSVTEAAIAAEGRQNALGRMSAELDGFAPSLLAVTGSGSLSDLQLKLADGTDRFDQAVDVLNTRFAGRSLFSADAPDATPLIAAEDMMVELRALVSGAVDATTAAADVTAWFMDTGGGYETLAWQGGAGDAPSVLIGEGQTAETGVTALDPAIRETLAGLALAALASEQTPAFSEDEQRAFITAAAHQMLNAEDGLIGLRARLGTEEARIEEAKVTAESTRSSLQIEYGRLVEADPYDTATELEAVSLQLESLYILTARMSRLSLTEYLR</sequence>
<evidence type="ECO:0000313" key="2">
    <source>
        <dbReference type="EMBL" id="MBY4894047.1"/>
    </source>
</evidence>
<proteinExistence type="predicted"/>
<dbReference type="SUPFAM" id="SSF64518">
    <property type="entry name" value="Phase 1 flagellin"/>
    <property type="match status" value="1"/>
</dbReference>
<feature type="domain" description="Flagellin C-terminal" evidence="1">
    <location>
        <begin position="265"/>
        <end position="335"/>
    </location>
</feature>
<dbReference type="InterPro" id="IPR046358">
    <property type="entry name" value="Flagellin_C"/>
</dbReference>
<name>A0A975TSB2_9RHOB</name>